<organism evidence="6 7">
    <name type="scientific">Sphingomonas abietis</name>
    <dbReference type="NCBI Taxonomy" id="3012344"/>
    <lineage>
        <taxon>Bacteria</taxon>
        <taxon>Pseudomonadati</taxon>
        <taxon>Pseudomonadota</taxon>
        <taxon>Alphaproteobacteria</taxon>
        <taxon>Sphingomonadales</taxon>
        <taxon>Sphingomonadaceae</taxon>
        <taxon>Sphingomonas</taxon>
    </lineage>
</organism>
<protein>
    <submittedName>
        <fullName evidence="6">DEAD/DEAH box helicase</fullName>
    </submittedName>
</protein>
<evidence type="ECO:0000259" key="4">
    <source>
        <dbReference type="PROSITE" id="PS51192"/>
    </source>
</evidence>
<feature type="domain" description="Helicase C-terminal" evidence="5">
    <location>
        <begin position="977"/>
        <end position="1137"/>
    </location>
</feature>
<evidence type="ECO:0000256" key="1">
    <source>
        <dbReference type="ARBA" id="ARBA00022801"/>
    </source>
</evidence>
<keyword evidence="1" id="KW-0378">Hydrolase</keyword>
<dbReference type="Proteomes" id="UP001210865">
    <property type="component" value="Chromosome"/>
</dbReference>
<keyword evidence="2" id="KW-0862">Zinc</keyword>
<dbReference type="InterPro" id="IPR001650">
    <property type="entry name" value="Helicase_C-like"/>
</dbReference>
<reference evidence="6 7" key="1">
    <citation type="submission" date="2022-12" db="EMBL/GenBank/DDBJ databases">
        <title>Sphingomonas abieness sp. nov., an endophytic bacterium isolated from Abies koreana.</title>
        <authorList>
            <person name="Jiang L."/>
            <person name="Lee J."/>
        </authorList>
    </citation>
    <scope>NUCLEOTIDE SEQUENCE [LARGE SCALE GENOMIC DNA]</scope>
    <source>
        <strain evidence="7">PAMB 00755</strain>
    </source>
</reference>
<dbReference type="CDD" id="cd18012">
    <property type="entry name" value="DEXQc_arch_SWI2_SNF2"/>
    <property type="match status" value="1"/>
</dbReference>
<dbReference type="Pfam" id="PF00176">
    <property type="entry name" value="SNF2-rel_dom"/>
    <property type="match status" value="1"/>
</dbReference>
<keyword evidence="2" id="KW-0479">Metal-binding</keyword>
<dbReference type="InterPro" id="IPR014001">
    <property type="entry name" value="Helicase_ATP-bd"/>
</dbReference>
<dbReference type="RefSeq" id="WP_270078889.1">
    <property type="nucleotide sequence ID" value="NZ_CP115174.1"/>
</dbReference>
<dbReference type="CDD" id="cd18793">
    <property type="entry name" value="SF2_C_SNF"/>
    <property type="match status" value="1"/>
</dbReference>
<name>A0ABY7NTN5_9SPHN</name>
<keyword evidence="7" id="KW-1185">Reference proteome</keyword>
<evidence type="ECO:0000259" key="5">
    <source>
        <dbReference type="PROSITE" id="PS51194"/>
    </source>
</evidence>
<proteinExistence type="predicted"/>
<dbReference type="InterPro" id="IPR027417">
    <property type="entry name" value="P-loop_NTPase"/>
</dbReference>
<dbReference type="SMART" id="SM00490">
    <property type="entry name" value="HELICc"/>
    <property type="match status" value="1"/>
</dbReference>
<dbReference type="InterPro" id="IPR038718">
    <property type="entry name" value="SNF2-like_sf"/>
</dbReference>
<dbReference type="Gene3D" id="3.40.50.300">
    <property type="entry name" value="P-loop containing nucleotide triphosphate hydrolases"/>
    <property type="match status" value="1"/>
</dbReference>
<sequence>MLPEITDAVLTRAIATPRMVSAGLDYWRRRLVVGLSVDLESGTIRASVKGSEPKPYQVEVRFGPRGAVATRCSCPVGAGCKHAAAALFAVRLSEASGTDTHKPRTSMSLISAGTLPPPLSMEPLSPILSRWATAMRPFAERASRLSAPPSRAIIYVVRVQALTGNMRISKKRPAASLAPRGCALRLFVEAVDVGLDVAGEPVGNGTKVQTAGFYGSGNSPAHMTDEDRLLTRRLQMRIGDTDQEGCLTGAGGADLLERVLATGRARWASVRGPQLRQEKNVKAELGWMHDDLGRACLSVAGTTSEQIIALATPPVSIDVLSGTISPLDLGIPPDMAEQLLRLPPIEPEAISALAVRWADLVPGDVPPPAVPTIRDLGMVSPAPVLTVRMDRVEMVTYGGRYRYGSKSRVDCAVARLLFDYAGTTIDATMAEQTILVRDDEGLVRFTRDPDGELEAMGRLLHTGLIPLIEFEDVEPTPRQDWDHAPDMPATAADFTSFLLHDAEELRGEGWRVDVAPDFPLRFVAADADSLSVDVEPSGIDWFDIALGATIDGERVDLVPALRRLLATIDWAELDILEHELTEAGDILPIALGDGRVVTVEAVRVLPMLRALLLLAANDPASATSRGKPGFSRLDLGLLGEIESSTAGLPWSGIEPLRRLARNLSQLRFDPTPLPASFGATLRPYQQTGLDWLEALAHAGLGGLLADDMGLGKTVQALAHIAVQKAGGNLEKPILIVAPTSVLPNWQAEISRFVPTLSALLLHGPDRHGRHEDITAHDIVLTSYPLLVRDQAALANEQFGLVLFDEAHMLKNPHTAGHAAAKILVADRKVALTGTPVENRLTDAWALIDLVLPGLLGNQRAFVRDYRNPIEKHGDAEAKARLARKLKPFLLRRTKDAVAVDLPAKSIVPLTITLGTAQMALHESQRLLMQQRVRDEIARVGLMRAQIMVLTALTRLRQVCCDPRLLPGQGSKPPRSAKLERLLELIDEMVAEGRQIILFSQFTSMLDLIKPALDHHGHGWTELTGKTKDRKAPVARFQAGEVPLILVSLKAGGTGLNLTSADTVILYDPWWNPAVEAQAIDRAHRIGQQKPVFVYRMIATGTIEEKILALQERKAALAEALWSEDAAAPAHLTEDDIAFLLG</sequence>
<feature type="domain" description="SWIM-type" evidence="3">
    <location>
        <begin position="56"/>
        <end position="91"/>
    </location>
</feature>
<dbReference type="PROSITE" id="PS51192">
    <property type="entry name" value="HELICASE_ATP_BIND_1"/>
    <property type="match status" value="1"/>
</dbReference>
<evidence type="ECO:0000313" key="7">
    <source>
        <dbReference type="Proteomes" id="UP001210865"/>
    </source>
</evidence>
<dbReference type="Gene3D" id="3.40.50.10810">
    <property type="entry name" value="Tandem AAA-ATPase domain"/>
    <property type="match status" value="1"/>
</dbReference>
<evidence type="ECO:0000256" key="2">
    <source>
        <dbReference type="PROSITE-ProRule" id="PRU00325"/>
    </source>
</evidence>
<evidence type="ECO:0000313" key="6">
    <source>
        <dbReference type="EMBL" id="WBO24260.1"/>
    </source>
</evidence>
<dbReference type="PROSITE" id="PS51194">
    <property type="entry name" value="HELICASE_CTER"/>
    <property type="match status" value="1"/>
</dbReference>
<keyword evidence="6" id="KW-0347">Helicase</keyword>
<accession>A0ABY7NTN5</accession>
<dbReference type="Pfam" id="PF04434">
    <property type="entry name" value="SWIM"/>
    <property type="match status" value="1"/>
</dbReference>
<dbReference type="EMBL" id="CP115174">
    <property type="protein sequence ID" value="WBO24260.1"/>
    <property type="molecule type" value="Genomic_DNA"/>
</dbReference>
<dbReference type="InterPro" id="IPR007527">
    <property type="entry name" value="Znf_SWIM"/>
</dbReference>
<keyword evidence="6" id="KW-0547">Nucleotide-binding</keyword>
<dbReference type="PANTHER" id="PTHR10799">
    <property type="entry name" value="SNF2/RAD54 HELICASE FAMILY"/>
    <property type="match status" value="1"/>
</dbReference>
<dbReference type="SUPFAM" id="SSF52540">
    <property type="entry name" value="P-loop containing nucleoside triphosphate hydrolases"/>
    <property type="match status" value="2"/>
</dbReference>
<dbReference type="Pfam" id="PF00271">
    <property type="entry name" value="Helicase_C"/>
    <property type="match status" value="1"/>
</dbReference>
<dbReference type="InterPro" id="IPR000330">
    <property type="entry name" value="SNF2_N"/>
</dbReference>
<keyword evidence="2" id="KW-0863">Zinc-finger</keyword>
<evidence type="ECO:0000259" key="3">
    <source>
        <dbReference type="PROSITE" id="PS50966"/>
    </source>
</evidence>
<dbReference type="InterPro" id="IPR049730">
    <property type="entry name" value="SNF2/RAD54-like_C"/>
</dbReference>
<feature type="domain" description="Helicase ATP-binding" evidence="4">
    <location>
        <begin position="693"/>
        <end position="853"/>
    </location>
</feature>
<dbReference type="PROSITE" id="PS50966">
    <property type="entry name" value="ZF_SWIM"/>
    <property type="match status" value="1"/>
</dbReference>
<gene>
    <name evidence="6" type="ORF">PBT88_09245</name>
</gene>
<dbReference type="SMART" id="SM00487">
    <property type="entry name" value="DEXDc"/>
    <property type="match status" value="1"/>
</dbReference>
<keyword evidence="6" id="KW-0067">ATP-binding</keyword>
<dbReference type="GO" id="GO:0004386">
    <property type="term" value="F:helicase activity"/>
    <property type="evidence" value="ECO:0007669"/>
    <property type="project" value="UniProtKB-KW"/>
</dbReference>